<dbReference type="SUPFAM" id="SSF46785">
    <property type="entry name" value="Winged helix' DNA-binding domain"/>
    <property type="match status" value="1"/>
</dbReference>
<evidence type="ECO:0000259" key="4">
    <source>
        <dbReference type="PROSITE" id="PS50995"/>
    </source>
</evidence>
<dbReference type="PROSITE" id="PS01117">
    <property type="entry name" value="HTH_MARR_1"/>
    <property type="match status" value="1"/>
</dbReference>
<sequence>MAERYLRSIRLLAECFHAFERQSGANIRCRTGLTPSQFDIIATLGNTCGMSFKELGERTLITKGTLTGVIDRLEEKGLVTRVTQVEDRRSTLVKLTAAGDAEFHRVFSQQIAFGKQSFVNYEAQDFDALDRELTKLHANLTGSEPKQKY</sequence>
<organism evidence="5 6">
    <name type="scientific">Herminiimonas contaminans</name>
    <dbReference type="NCBI Taxonomy" id="1111140"/>
    <lineage>
        <taxon>Bacteria</taxon>
        <taxon>Pseudomonadati</taxon>
        <taxon>Pseudomonadota</taxon>
        <taxon>Betaproteobacteria</taxon>
        <taxon>Burkholderiales</taxon>
        <taxon>Oxalobacteraceae</taxon>
        <taxon>Herminiimonas</taxon>
    </lineage>
</organism>
<gene>
    <name evidence="5" type="ORF">IXC47_07270</name>
</gene>
<dbReference type="InterPro" id="IPR000835">
    <property type="entry name" value="HTH_MarR-typ"/>
</dbReference>
<evidence type="ECO:0000256" key="1">
    <source>
        <dbReference type="ARBA" id="ARBA00023015"/>
    </source>
</evidence>
<evidence type="ECO:0000313" key="6">
    <source>
        <dbReference type="Proteomes" id="UP000657372"/>
    </source>
</evidence>
<evidence type="ECO:0000313" key="5">
    <source>
        <dbReference type="EMBL" id="MBF8177475.1"/>
    </source>
</evidence>
<dbReference type="SMART" id="SM00347">
    <property type="entry name" value="HTH_MARR"/>
    <property type="match status" value="1"/>
</dbReference>
<keyword evidence="6" id="KW-1185">Reference proteome</keyword>
<dbReference type="EMBL" id="JADOEL010000004">
    <property type="protein sequence ID" value="MBF8177475.1"/>
    <property type="molecule type" value="Genomic_DNA"/>
</dbReference>
<dbReference type="InterPro" id="IPR036388">
    <property type="entry name" value="WH-like_DNA-bd_sf"/>
</dbReference>
<dbReference type="Pfam" id="PF01047">
    <property type="entry name" value="MarR"/>
    <property type="match status" value="1"/>
</dbReference>
<reference evidence="5 6" key="1">
    <citation type="submission" date="2020-11" db="EMBL/GenBank/DDBJ databases">
        <title>WGS of Herminiimonas contaminans strain Marseille-Q4544 isolated from planarians Schmidtea mediterranea.</title>
        <authorList>
            <person name="Kangale L."/>
        </authorList>
    </citation>
    <scope>NUCLEOTIDE SEQUENCE [LARGE SCALE GENOMIC DNA]</scope>
    <source>
        <strain evidence="5 6">Marseille-Q4544</strain>
    </source>
</reference>
<accession>A0ABS0ERK6</accession>
<keyword evidence="1" id="KW-0805">Transcription regulation</keyword>
<keyword evidence="3" id="KW-0804">Transcription</keyword>
<protein>
    <submittedName>
        <fullName evidence="5">Winged helix-turn-helix transcriptional regulator</fullName>
    </submittedName>
</protein>
<feature type="domain" description="HTH marR-type" evidence="4">
    <location>
        <begin position="1"/>
        <end position="138"/>
    </location>
</feature>
<dbReference type="PROSITE" id="PS50995">
    <property type="entry name" value="HTH_MARR_2"/>
    <property type="match status" value="1"/>
</dbReference>
<keyword evidence="2" id="KW-0238">DNA-binding</keyword>
<proteinExistence type="predicted"/>
<dbReference type="InterPro" id="IPR023187">
    <property type="entry name" value="Tscrpt_reg_MarR-type_CS"/>
</dbReference>
<name>A0ABS0ERK6_9BURK</name>
<evidence type="ECO:0000256" key="2">
    <source>
        <dbReference type="ARBA" id="ARBA00023125"/>
    </source>
</evidence>
<comment type="caution">
    <text evidence="5">The sequence shown here is derived from an EMBL/GenBank/DDBJ whole genome shotgun (WGS) entry which is preliminary data.</text>
</comment>
<dbReference type="InterPro" id="IPR036390">
    <property type="entry name" value="WH_DNA-bd_sf"/>
</dbReference>
<dbReference type="PANTHER" id="PTHR42756">
    <property type="entry name" value="TRANSCRIPTIONAL REGULATOR, MARR"/>
    <property type="match status" value="1"/>
</dbReference>
<dbReference type="RefSeq" id="WP_175626967.1">
    <property type="nucleotide sequence ID" value="NZ_JADOEL010000004.1"/>
</dbReference>
<dbReference type="PANTHER" id="PTHR42756:SF1">
    <property type="entry name" value="TRANSCRIPTIONAL REPRESSOR OF EMRAB OPERON"/>
    <property type="match status" value="1"/>
</dbReference>
<dbReference type="Proteomes" id="UP000657372">
    <property type="component" value="Unassembled WGS sequence"/>
</dbReference>
<evidence type="ECO:0000256" key="3">
    <source>
        <dbReference type="ARBA" id="ARBA00023163"/>
    </source>
</evidence>
<dbReference type="PRINTS" id="PR00598">
    <property type="entry name" value="HTHMARR"/>
</dbReference>
<dbReference type="Gene3D" id="1.10.10.10">
    <property type="entry name" value="Winged helix-like DNA-binding domain superfamily/Winged helix DNA-binding domain"/>
    <property type="match status" value="1"/>
</dbReference>